<sequence length="156" mass="18124">MWPGVSDRLRHASTGRTRRGERVEAERVEAERARESTERWNPPDDGIRGKAGRASDYRLRGIPDSCSALSKRTKEKQRETETKRSVLLERANQTKDEEKVHYKKVCLIKRVLRPRPSALITAWGVNTQLKGIRRKTRDADDNAGTRRAERHREHFI</sequence>
<evidence type="ECO:0000313" key="3">
    <source>
        <dbReference type="Proteomes" id="UP000314294"/>
    </source>
</evidence>
<evidence type="ECO:0000313" key="2">
    <source>
        <dbReference type="EMBL" id="TNN33830.1"/>
    </source>
</evidence>
<feature type="region of interest" description="Disordered" evidence="1">
    <location>
        <begin position="134"/>
        <end position="156"/>
    </location>
</feature>
<accession>A0A4Z2EZ16</accession>
<evidence type="ECO:0000256" key="1">
    <source>
        <dbReference type="SAM" id="MobiDB-lite"/>
    </source>
</evidence>
<gene>
    <name evidence="2" type="ORF">EYF80_056003</name>
</gene>
<feature type="region of interest" description="Disordered" evidence="1">
    <location>
        <begin position="1"/>
        <end position="54"/>
    </location>
</feature>
<comment type="caution">
    <text evidence="2">The sequence shown here is derived from an EMBL/GenBank/DDBJ whole genome shotgun (WGS) entry which is preliminary data.</text>
</comment>
<proteinExistence type="predicted"/>
<dbReference type="AlphaFoldDB" id="A0A4Z2EZ16"/>
<keyword evidence="3" id="KW-1185">Reference proteome</keyword>
<feature type="compositionally biased region" description="Basic and acidic residues" evidence="1">
    <location>
        <begin position="18"/>
        <end position="54"/>
    </location>
</feature>
<dbReference type="Proteomes" id="UP000314294">
    <property type="component" value="Unassembled WGS sequence"/>
</dbReference>
<reference evidence="2 3" key="1">
    <citation type="submission" date="2019-03" db="EMBL/GenBank/DDBJ databases">
        <title>First draft genome of Liparis tanakae, snailfish: a comprehensive survey of snailfish specific genes.</title>
        <authorList>
            <person name="Kim W."/>
            <person name="Song I."/>
            <person name="Jeong J.-H."/>
            <person name="Kim D."/>
            <person name="Kim S."/>
            <person name="Ryu S."/>
            <person name="Song J.Y."/>
            <person name="Lee S.K."/>
        </authorList>
    </citation>
    <scope>NUCLEOTIDE SEQUENCE [LARGE SCALE GENOMIC DNA]</scope>
    <source>
        <tissue evidence="2">Muscle</tissue>
    </source>
</reference>
<dbReference type="EMBL" id="SRLO01002116">
    <property type="protein sequence ID" value="TNN33830.1"/>
    <property type="molecule type" value="Genomic_DNA"/>
</dbReference>
<name>A0A4Z2EZ16_9TELE</name>
<organism evidence="2 3">
    <name type="scientific">Liparis tanakae</name>
    <name type="common">Tanaka's snailfish</name>
    <dbReference type="NCBI Taxonomy" id="230148"/>
    <lineage>
        <taxon>Eukaryota</taxon>
        <taxon>Metazoa</taxon>
        <taxon>Chordata</taxon>
        <taxon>Craniata</taxon>
        <taxon>Vertebrata</taxon>
        <taxon>Euteleostomi</taxon>
        <taxon>Actinopterygii</taxon>
        <taxon>Neopterygii</taxon>
        <taxon>Teleostei</taxon>
        <taxon>Neoteleostei</taxon>
        <taxon>Acanthomorphata</taxon>
        <taxon>Eupercaria</taxon>
        <taxon>Perciformes</taxon>
        <taxon>Cottioidei</taxon>
        <taxon>Cottales</taxon>
        <taxon>Liparidae</taxon>
        <taxon>Liparis</taxon>
    </lineage>
</organism>
<protein>
    <submittedName>
        <fullName evidence="2">Uncharacterized protein</fullName>
    </submittedName>
</protein>
<feature type="compositionally biased region" description="Basic and acidic residues" evidence="1">
    <location>
        <begin position="137"/>
        <end position="156"/>
    </location>
</feature>